<dbReference type="EC" id="6.3.4.18" evidence="4"/>
<keyword evidence="7" id="KW-1185">Reference proteome</keyword>
<evidence type="ECO:0000256" key="1">
    <source>
        <dbReference type="ARBA" id="ARBA00022741"/>
    </source>
</evidence>
<feature type="binding site" evidence="4">
    <location>
        <position position="117"/>
    </location>
    <ligand>
        <name>ATP</name>
        <dbReference type="ChEBI" id="CHEBI:30616"/>
    </ligand>
</feature>
<keyword evidence="2 4" id="KW-0658">Purine biosynthesis</keyword>
<evidence type="ECO:0000313" key="6">
    <source>
        <dbReference type="EMBL" id="NVO79434.1"/>
    </source>
</evidence>
<dbReference type="Gene3D" id="3.40.50.20">
    <property type="match status" value="1"/>
</dbReference>
<dbReference type="SUPFAM" id="SSF52440">
    <property type="entry name" value="PreATP-grasp domain"/>
    <property type="match status" value="1"/>
</dbReference>
<sequence>MKVAVLGNGQLGTMLQQAGQRIGIDVHLLNTGAELLPPLDMPITAEREHWPVNRFTEALQRHPGWLNSAAFPVLSNRIRQKTLIDQLELPTAAWCAVSADTSLEALHQTLGPDIFLKRASGGYDGRGQQRLREGLISDFPTWADDAIAEQAIFFDTEVSIIGARSRDGQVVYYRLTENRHEDGVLTISLSQPSRFDAFQSKAEKMLRQVMQALDYVGVMAMECFIVDGQLLVNEIAPRVHNSGHWTQAGASICQFELHLRAVCGLPLPQPVQSGYGMMINLLGVPYDAIWLKHGAAQLHWYGKSLQPGRKMGHLNFYHPSAVQLSDWLVELEGLATFENSCKWAVSKLSADIAN</sequence>
<dbReference type="Gene3D" id="3.30.1490.20">
    <property type="entry name" value="ATP-grasp fold, A domain"/>
    <property type="match status" value="1"/>
</dbReference>
<proteinExistence type="inferred from homology"/>
<reference evidence="6 7" key="1">
    <citation type="submission" date="2020-06" db="EMBL/GenBank/DDBJ databases">
        <authorList>
            <person name="Qiu C."/>
            <person name="Liu Z."/>
        </authorList>
    </citation>
    <scope>NUCLEOTIDE SEQUENCE [LARGE SCALE GENOMIC DNA]</scope>
    <source>
        <strain evidence="6 7">EM 1</strain>
    </source>
</reference>
<dbReference type="Gene3D" id="3.30.470.20">
    <property type="entry name" value="ATP-grasp fold, B domain"/>
    <property type="match status" value="1"/>
</dbReference>
<feature type="binding site" evidence="4">
    <location>
        <begin position="122"/>
        <end position="128"/>
    </location>
    <ligand>
        <name>ATP</name>
        <dbReference type="ChEBI" id="CHEBI:30616"/>
    </ligand>
</feature>
<comment type="pathway">
    <text evidence="4">Purine metabolism; IMP biosynthesis via de novo pathway; 5-amino-1-(5-phospho-D-ribosyl)imidazole-4-carboxylate from 5-amino-1-(5-phospho-D-ribosyl)imidazole (N5-CAIR route): step 1/2.</text>
</comment>
<dbReference type="InterPro" id="IPR016185">
    <property type="entry name" value="PreATP-grasp_dom_sf"/>
</dbReference>
<evidence type="ECO:0000256" key="4">
    <source>
        <dbReference type="HAMAP-Rule" id="MF_01928"/>
    </source>
</evidence>
<dbReference type="GO" id="GO:0005524">
    <property type="term" value="F:ATP binding"/>
    <property type="evidence" value="ECO:0007669"/>
    <property type="project" value="UniProtKB-UniRule"/>
</dbReference>
<dbReference type="InterPro" id="IPR013815">
    <property type="entry name" value="ATP_grasp_subdomain_1"/>
</dbReference>
<feature type="binding site" evidence="4">
    <location>
        <position position="157"/>
    </location>
    <ligand>
        <name>ATP</name>
        <dbReference type="ChEBI" id="CHEBI:30616"/>
    </ligand>
</feature>
<dbReference type="PANTHER" id="PTHR11609:SF5">
    <property type="entry name" value="PHOSPHORIBOSYLAMINOIMIDAZOLE CARBOXYLASE"/>
    <property type="match status" value="1"/>
</dbReference>
<organism evidence="6 7">
    <name type="scientific">Undibacterium oligocarboniphilum</name>
    <dbReference type="NCBI Taxonomy" id="666702"/>
    <lineage>
        <taxon>Bacteria</taxon>
        <taxon>Pseudomonadati</taxon>
        <taxon>Pseudomonadota</taxon>
        <taxon>Betaproteobacteria</taxon>
        <taxon>Burkholderiales</taxon>
        <taxon>Oxalobacteraceae</taxon>
        <taxon>Undibacterium</taxon>
    </lineage>
</organism>
<feature type="binding site" evidence="4">
    <location>
        <position position="77"/>
    </location>
    <ligand>
        <name>ATP</name>
        <dbReference type="ChEBI" id="CHEBI:30616"/>
    </ligand>
</feature>
<dbReference type="GO" id="GO:0034028">
    <property type="term" value="F:5-(carboxyamino)imidazole ribonucleotide synthase activity"/>
    <property type="evidence" value="ECO:0007669"/>
    <property type="project" value="UniProtKB-UniRule"/>
</dbReference>
<dbReference type="Proteomes" id="UP000588051">
    <property type="component" value="Unassembled WGS sequence"/>
</dbReference>
<comment type="function">
    <text evidence="4">Catalyzes the ATP-dependent conversion of 5-aminoimidazole ribonucleotide (AIR) and HCO(3)(-) to N5-carboxyaminoimidazole ribonucleotide (N5-CAIR).</text>
</comment>
<dbReference type="InterPro" id="IPR011761">
    <property type="entry name" value="ATP-grasp"/>
</dbReference>
<dbReference type="InterPro" id="IPR040686">
    <property type="entry name" value="PurK_C"/>
</dbReference>
<keyword evidence="1 4" id="KW-0547">Nucleotide-binding</keyword>
<comment type="similarity">
    <text evidence="4">Belongs to the PurK/PurT family.</text>
</comment>
<dbReference type="InterPro" id="IPR011054">
    <property type="entry name" value="Rudment_hybrid_motif"/>
</dbReference>
<gene>
    <name evidence="4" type="primary">purK</name>
    <name evidence="6" type="ORF">HV832_16575</name>
</gene>
<dbReference type="Pfam" id="PF02222">
    <property type="entry name" value="ATP-grasp"/>
    <property type="match status" value="1"/>
</dbReference>
<keyword evidence="3 4" id="KW-0067">ATP-binding</keyword>
<feature type="binding site" evidence="4">
    <location>
        <begin position="149"/>
        <end position="152"/>
    </location>
    <ligand>
        <name>ATP</name>
        <dbReference type="ChEBI" id="CHEBI:30616"/>
    </ligand>
</feature>
<evidence type="ECO:0000259" key="5">
    <source>
        <dbReference type="PROSITE" id="PS50975"/>
    </source>
</evidence>
<dbReference type="GO" id="GO:0005829">
    <property type="term" value="C:cytosol"/>
    <property type="evidence" value="ECO:0007669"/>
    <property type="project" value="TreeGrafter"/>
</dbReference>
<accession>A0A850QSU2</accession>
<evidence type="ECO:0000256" key="3">
    <source>
        <dbReference type="ARBA" id="ARBA00022840"/>
    </source>
</evidence>
<comment type="catalytic activity">
    <reaction evidence="4">
        <text>5-amino-1-(5-phospho-beta-D-ribosyl)imidazole + hydrogencarbonate + ATP = 5-carboxyamino-1-(5-phospho-D-ribosyl)imidazole + ADP + phosphate + 2 H(+)</text>
        <dbReference type="Rhea" id="RHEA:19317"/>
        <dbReference type="ChEBI" id="CHEBI:15378"/>
        <dbReference type="ChEBI" id="CHEBI:17544"/>
        <dbReference type="ChEBI" id="CHEBI:30616"/>
        <dbReference type="ChEBI" id="CHEBI:43474"/>
        <dbReference type="ChEBI" id="CHEBI:58730"/>
        <dbReference type="ChEBI" id="CHEBI:137981"/>
        <dbReference type="ChEBI" id="CHEBI:456216"/>
        <dbReference type="EC" id="6.3.4.18"/>
    </reaction>
</comment>
<dbReference type="InterPro" id="IPR003135">
    <property type="entry name" value="ATP-grasp_carboxylate-amine"/>
</dbReference>
<dbReference type="RefSeq" id="WP_176805119.1">
    <property type="nucleotide sequence ID" value="NZ_JABXYJ010000015.1"/>
</dbReference>
<dbReference type="UniPathway" id="UPA00074">
    <property type="reaction ID" value="UER00942"/>
</dbReference>
<dbReference type="HAMAP" id="MF_01928">
    <property type="entry name" value="PurK"/>
    <property type="match status" value="1"/>
</dbReference>
<dbReference type="GO" id="GO:0004638">
    <property type="term" value="F:phosphoribosylaminoimidazole carboxylase activity"/>
    <property type="evidence" value="ECO:0007669"/>
    <property type="project" value="InterPro"/>
</dbReference>
<dbReference type="EMBL" id="JABXYJ010000015">
    <property type="protein sequence ID" value="NVO79434.1"/>
    <property type="molecule type" value="Genomic_DNA"/>
</dbReference>
<evidence type="ECO:0000313" key="7">
    <source>
        <dbReference type="Proteomes" id="UP000588051"/>
    </source>
</evidence>
<protein>
    <recommendedName>
        <fullName evidence="4">N5-carboxyaminoimidazole ribonucleotide synthase</fullName>
        <shortName evidence="4">N5-CAIR synthase</shortName>
        <ecNumber evidence="4">6.3.4.18</ecNumber>
    </recommendedName>
    <alternativeName>
        <fullName evidence="4">5-(carboxyamino)imidazole ribonucleotide synthetase</fullName>
    </alternativeName>
</protein>
<keyword evidence="4" id="KW-0436">Ligase</keyword>
<dbReference type="PROSITE" id="PS50975">
    <property type="entry name" value="ATP_GRASP"/>
    <property type="match status" value="1"/>
</dbReference>
<dbReference type="PANTHER" id="PTHR11609">
    <property type="entry name" value="PURINE BIOSYNTHESIS PROTEIN 6/7, PUR6/7"/>
    <property type="match status" value="1"/>
</dbReference>
<dbReference type="GO" id="GO:0046872">
    <property type="term" value="F:metal ion binding"/>
    <property type="evidence" value="ECO:0007669"/>
    <property type="project" value="InterPro"/>
</dbReference>
<feature type="binding site" evidence="4">
    <location>
        <position position="180"/>
    </location>
    <ligand>
        <name>ATP</name>
        <dbReference type="ChEBI" id="CHEBI:30616"/>
    </ligand>
</feature>
<dbReference type="InterPro" id="IPR005875">
    <property type="entry name" value="PurK"/>
</dbReference>
<name>A0A850QSU2_9BURK</name>
<evidence type="ECO:0000256" key="2">
    <source>
        <dbReference type="ARBA" id="ARBA00022755"/>
    </source>
</evidence>
<dbReference type="SUPFAM" id="SSF51246">
    <property type="entry name" value="Rudiment single hybrid motif"/>
    <property type="match status" value="1"/>
</dbReference>
<comment type="caution">
    <text evidence="6">The sequence shown here is derived from an EMBL/GenBank/DDBJ whole genome shotgun (WGS) entry which is preliminary data.</text>
</comment>
<feature type="binding site" evidence="4">
    <location>
        <begin position="233"/>
        <end position="234"/>
    </location>
    <ligand>
        <name>ATP</name>
        <dbReference type="ChEBI" id="CHEBI:30616"/>
    </ligand>
</feature>
<dbReference type="Pfam" id="PF17769">
    <property type="entry name" value="PurK_C"/>
    <property type="match status" value="1"/>
</dbReference>
<comment type="subunit">
    <text evidence="4">Homodimer.</text>
</comment>
<dbReference type="AlphaFoldDB" id="A0A850QSU2"/>
<feature type="domain" description="ATP-grasp" evidence="5">
    <location>
        <begin position="81"/>
        <end position="263"/>
    </location>
</feature>
<dbReference type="GO" id="GO:0006189">
    <property type="term" value="P:'de novo' IMP biosynthetic process"/>
    <property type="evidence" value="ECO:0007669"/>
    <property type="project" value="UniProtKB-UniRule"/>
</dbReference>
<dbReference type="SUPFAM" id="SSF56059">
    <property type="entry name" value="Glutathione synthetase ATP-binding domain-like"/>
    <property type="match status" value="1"/>
</dbReference>